<dbReference type="Gene3D" id="1.10.1200.80">
    <property type="entry name" value="Putative flavin oxidoreducatase, domain 2"/>
    <property type="match status" value="1"/>
</dbReference>
<keyword evidence="7" id="KW-0521">NADP</keyword>
<dbReference type="PANTHER" id="PTHR45846:SF1">
    <property type="entry name" value="TRNA-DIHYDROURIDINE(47) SYNTHASE [NAD(P)(+)]-LIKE"/>
    <property type="match status" value="1"/>
</dbReference>
<feature type="binding site" evidence="14">
    <location>
        <position position="139"/>
    </location>
    <ligand>
        <name>FMN</name>
        <dbReference type="ChEBI" id="CHEBI:58210"/>
    </ligand>
</feature>
<evidence type="ECO:0000259" key="15">
    <source>
        <dbReference type="Pfam" id="PF01207"/>
    </source>
</evidence>
<keyword evidence="14" id="KW-0547">Nucleotide-binding</keyword>
<evidence type="ECO:0000256" key="1">
    <source>
        <dbReference type="ARBA" id="ARBA00001917"/>
    </source>
</evidence>
<dbReference type="InterPro" id="IPR018517">
    <property type="entry name" value="tRNA_hU_synthase_CS"/>
</dbReference>
<name>A0A4P8XXG3_9FIRM</name>
<feature type="binding site" evidence="14">
    <location>
        <begin position="16"/>
        <end position="18"/>
    </location>
    <ligand>
        <name>FMN</name>
        <dbReference type="ChEBI" id="CHEBI:58210"/>
    </ligand>
</feature>
<evidence type="ECO:0000256" key="2">
    <source>
        <dbReference type="ARBA" id="ARBA00002790"/>
    </source>
</evidence>
<evidence type="ECO:0000256" key="13">
    <source>
        <dbReference type="PIRSR" id="PIRSR006621-1"/>
    </source>
</evidence>
<feature type="binding site" evidence="14">
    <location>
        <position position="169"/>
    </location>
    <ligand>
        <name>FMN</name>
        <dbReference type="ChEBI" id="CHEBI:58210"/>
    </ligand>
</feature>
<dbReference type="Proteomes" id="UP000301475">
    <property type="component" value="Chromosome"/>
</dbReference>
<comment type="similarity">
    <text evidence="12">Belongs to the dus family.</text>
</comment>
<proteinExistence type="inferred from homology"/>
<keyword evidence="8" id="KW-0694">RNA-binding</keyword>
<dbReference type="PIRSF" id="PIRSF006621">
    <property type="entry name" value="Dus"/>
    <property type="match status" value="1"/>
</dbReference>
<evidence type="ECO:0000256" key="6">
    <source>
        <dbReference type="ARBA" id="ARBA00022694"/>
    </source>
</evidence>
<accession>A0A4P8XXG3</accession>
<keyword evidence="9 12" id="KW-0560">Oxidoreductase</keyword>
<dbReference type="InterPro" id="IPR004652">
    <property type="entry name" value="DusB-like"/>
</dbReference>
<comment type="catalytic activity">
    <reaction evidence="10">
        <text>a 5,6-dihydrouridine in tRNA + NADP(+) = a uridine in tRNA + NADPH + H(+)</text>
        <dbReference type="Rhea" id="RHEA:23624"/>
        <dbReference type="Rhea" id="RHEA-COMP:13339"/>
        <dbReference type="Rhea" id="RHEA-COMP:13887"/>
        <dbReference type="ChEBI" id="CHEBI:15378"/>
        <dbReference type="ChEBI" id="CHEBI:57783"/>
        <dbReference type="ChEBI" id="CHEBI:58349"/>
        <dbReference type="ChEBI" id="CHEBI:65315"/>
        <dbReference type="ChEBI" id="CHEBI:74443"/>
    </reaction>
</comment>
<feature type="binding site" evidence="14">
    <location>
        <position position="70"/>
    </location>
    <ligand>
        <name>FMN</name>
        <dbReference type="ChEBI" id="CHEBI:58210"/>
    </ligand>
</feature>
<keyword evidence="17" id="KW-1185">Reference proteome</keyword>
<evidence type="ECO:0000256" key="12">
    <source>
        <dbReference type="PIRNR" id="PIRNR006621"/>
    </source>
</evidence>
<evidence type="ECO:0000256" key="8">
    <source>
        <dbReference type="ARBA" id="ARBA00022884"/>
    </source>
</evidence>
<dbReference type="InterPro" id="IPR013785">
    <property type="entry name" value="Aldolase_TIM"/>
</dbReference>
<gene>
    <name evidence="16" type="primary">dusB</name>
    <name evidence="16" type="ORF">E5Z56_07230</name>
</gene>
<keyword evidence="6 12" id="KW-0819">tRNA processing</keyword>
<keyword evidence="4 12" id="KW-0285">Flavoprotein</keyword>
<protein>
    <recommendedName>
        <fullName evidence="12">tRNA-dihydrouridine synthase</fullName>
        <ecNumber evidence="12">1.3.1.-</ecNumber>
    </recommendedName>
</protein>
<dbReference type="GO" id="GO:0000049">
    <property type="term" value="F:tRNA binding"/>
    <property type="evidence" value="ECO:0007669"/>
    <property type="project" value="UniProtKB-KW"/>
</dbReference>
<feature type="active site" description="Proton donor" evidence="13">
    <location>
        <position position="100"/>
    </location>
</feature>
<evidence type="ECO:0000256" key="11">
    <source>
        <dbReference type="ARBA" id="ARBA00048802"/>
    </source>
</evidence>
<evidence type="ECO:0000256" key="10">
    <source>
        <dbReference type="ARBA" id="ARBA00048205"/>
    </source>
</evidence>
<evidence type="ECO:0000256" key="7">
    <source>
        <dbReference type="ARBA" id="ARBA00022857"/>
    </source>
</evidence>
<dbReference type="GO" id="GO:0017150">
    <property type="term" value="F:tRNA dihydrouridine synthase activity"/>
    <property type="evidence" value="ECO:0007669"/>
    <property type="project" value="InterPro"/>
</dbReference>
<dbReference type="KEGG" id="ruj:E5Z56_07230"/>
<dbReference type="InterPro" id="IPR001269">
    <property type="entry name" value="DUS_fam"/>
</dbReference>
<dbReference type="PANTHER" id="PTHR45846">
    <property type="entry name" value="TRNA-DIHYDROURIDINE(47) SYNTHASE [NAD(P)(+)]-LIKE"/>
    <property type="match status" value="1"/>
</dbReference>
<evidence type="ECO:0000256" key="4">
    <source>
        <dbReference type="ARBA" id="ARBA00022630"/>
    </source>
</evidence>
<evidence type="ECO:0000313" key="16">
    <source>
        <dbReference type="EMBL" id="QCT07164.1"/>
    </source>
</evidence>
<dbReference type="AlphaFoldDB" id="A0A4P8XXG3"/>
<feature type="domain" description="DUS-like FMN-binding" evidence="15">
    <location>
        <begin position="14"/>
        <end position="315"/>
    </location>
</feature>
<dbReference type="InterPro" id="IPR035587">
    <property type="entry name" value="DUS-like_FMN-bd"/>
</dbReference>
<dbReference type="Pfam" id="PF01207">
    <property type="entry name" value="Dus"/>
    <property type="match status" value="1"/>
</dbReference>
<evidence type="ECO:0000256" key="3">
    <source>
        <dbReference type="ARBA" id="ARBA00022555"/>
    </source>
</evidence>
<dbReference type="EC" id="1.3.1.-" evidence="12"/>
<evidence type="ECO:0000256" key="9">
    <source>
        <dbReference type="ARBA" id="ARBA00023002"/>
    </source>
</evidence>
<comment type="catalytic activity">
    <reaction evidence="11">
        <text>a 5,6-dihydrouridine in tRNA + NAD(+) = a uridine in tRNA + NADH + H(+)</text>
        <dbReference type="Rhea" id="RHEA:54452"/>
        <dbReference type="Rhea" id="RHEA-COMP:13339"/>
        <dbReference type="Rhea" id="RHEA-COMP:13887"/>
        <dbReference type="ChEBI" id="CHEBI:15378"/>
        <dbReference type="ChEBI" id="CHEBI:57540"/>
        <dbReference type="ChEBI" id="CHEBI:57945"/>
        <dbReference type="ChEBI" id="CHEBI:65315"/>
        <dbReference type="ChEBI" id="CHEBI:74443"/>
    </reaction>
</comment>
<dbReference type="OrthoDB" id="9764501at2"/>
<dbReference type="Gene3D" id="3.20.20.70">
    <property type="entry name" value="Aldolase class I"/>
    <property type="match status" value="1"/>
</dbReference>
<evidence type="ECO:0000313" key="17">
    <source>
        <dbReference type="Proteomes" id="UP000301475"/>
    </source>
</evidence>
<dbReference type="PROSITE" id="PS01136">
    <property type="entry name" value="UPF0034"/>
    <property type="match status" value="1"/>
</dbReference>
<keyword evidence="3" id="KW-0820">tRNA-binding</keyword>
<evidence type="ECO:0000256" key="5">
    <source>
        <dbReference type="ARBA" id="ARBA00022643"/>
    </source>
</evidence>
<dbReference type="NCBIfam" id="TIGR00737">
    <property type="entry name" value="nifR3_yhdG"/>
    <property type="match status" value="1"/>
</dbReference>
<dbReference type="SUPFAM" id="SSF51395">
    <property type="entry name" value="FMN-linked oxidoreductases"/>
    <property type="match status" value="1"/>
</dbReference>
<comment type="cofactor">
    <cofactor evidence="1 12 14">
        <name>FMN</name>
        <dbReference type="ChEBI" id="CHEBI:58210"/>
    </cofactor>
</comment>
<dbReference type="GO" id="GO:0050660">
    <property type="term" value="F:flavin adenine dinucleotide binding"/>
    <property type="evidence" value="ECO:0007669"/>
    <property type="project" value="InterPro"/>
</dbReference>
<dbReference type="InterPro" id="IPR024036">
    <property type="entry name" value="tRNA-dHydroUridine_Synthase_C"/>
</dbReference>
<reference evidence="16 17" key="1">
    <citation type="submission" date="2019-04" db="EMBL/GenBank/DDBJ databases">
        <authorList>
            <person name="Embree M."/>
            <person name="Gaffney J.R."/>
        </authorList>
    </citation>
    <scope>NUCLEOTIDE SEQUENCE [LARGE SCALE GENOMIC DNA]</scope>
    <source>
        <strain evidence="16 17">JE7A12</strain>
    </source>
</reference>
<organism evidence="16 17">
    <name type="scientific">Ruminococcus bovis</name>
    <dbReference type="NCBI Taxonomy" id="2564099"/>
    <lineage>
        <taxon>Bacteria</taxon>
        <taxon>Bacillati</taxon>
        <taxon>Bacillota</taxon>
        <taxon>Clostridia</taxon>
        <taxon>Eubacteriales</taxon>
        <taxon>Oscillospiraceae</taxon>
        <taxon>Ruminococcus</taxon>
    </lineage>
</organism>
<keyword evidence="5 12" id="KW-0288">FMN</keyword>
<dbReference type="RefSeq" id="WP_138157211.1">
    <property type="nucleotide sequence ID" value="NZ_CP039381.1"/>
</dbReference>
<comment type="function">
    <text evidence="2 12">Catalyzes the synthesis of 5,6-dihydrouridine (D), a modified base found in the D-loop of most tRNAs, via the reduction of the C5-C6 double bond in target uridines.</text>
</comment>
<dbReference type="EMBL" id="CP039381">
    <property type="protein sequence ID" value="QCT07164.1"/>
    <property type="molecule type" value="Genomic_DNA"/>
</dbReference>
<sequence>MKIGNIEIKNSAALAPMAGVADCAFRELCASYGAAYTVTEMVSSKGIHYNSKKSAELMELTDKERPSGIQIFGNEPKTMADAAVFAMQFKPDFIDINMGCPAPKISGNGAGASLMKTPKLCGEIVKEVVSAVDIPVTVKMRKGWDDDSINCLEVATIVEENGASAVALHGRTRQQYYKPPVDWDIIKEVKSHLTIPVIGNGDVNSAEKAKKLYEHTGCDMIMVGRGALGNPWLFDEINQYLKTGTIPPKPTPEEKLSVMVKQIERMCELKGEYLGIRQSRKHIVWYLKGFRGAASLRNEAGHTSSLEELYALVQKVLDMHINS</sequence>
<feature type="binding site" evidence="14">
    <location>
        <begin position="224"/>
        <end position="225"/>
    </location>
    <ligand>
        <name>FMN</name>
        <dbReference type="ChEBI" id="CHEBI:58210"/>
    </ligand>
</feature>
<dbReference type="CDD" id="cd02801">
    <property type="entry name" value="DUS_like_FMN"/>
    <property type="match status" value="1"/>
</dbReference>
<evidence type="ECO:0000256" key="14">
    <source>
        <dbReference type="PIRSR" id="PIRSR006621-2"/>
    </source>
</evidence>